<dbReference type="FunFam" id="2.10.90.10:FF:000056">
    <property type="entry name" value="Protein spaetzle"/>
    <property type="match status" value="1"/>
</dbReference>
<sequence>MTDWKAVPVLILMQTSYQFRKDSVIESLFSVLKMRVSSGKLVFYFKVMLFAFTSGKPVDVATGAKLNATIQKTPTNSDITFPEEDVFLPSPPSCQSGDAFCEHFPHYPHGYVERALRRHRLDPGLFGVDAVPEYTGRDSSDTFMCKSRVATVFPKVGRNIKNDWRIIVNQGNSGEYVQGVVVETCVGQGSKCDVINDLVDDMVTSCKQKYIYRRLLSLNDKGQIVQDSFKLPSACCCTYRTNYHFFDMYRKRK</sequence>
<feature type="domain" description="Spaetzle" evidence="4">
    <location>
        <begin position="143"/>
        <end position="238"/>
    </location>
</feature>
<dbReference type="AlphaFoldDB" id="A0A9N9THY7"/>
<keyword evidence="2" id="KW-1015">Disulfide bond</keyword>
<evidence type="ECO:0000313" key="5">
    <source>
        <dbReference type="EMBL" id="CAG9858919.1"/>
    </source>
</evidence>
<evidence type="ECO:0000256" key="1">
    <source>
        <dbReference type="ARBA" id="ARBA00022729"/>
    </source>
</evidence>
<keyword evidence="3" id="KW-0325">Glycoprotein</keyword>
<dbReference type="InterPro" id="IPR052444">
    <property type="entry name" value="Spz/Toll_ligand-like"/>
</dbReference>
<dbReference type="PANTHER" id="PTHR23199:SF12">
    <property type="entry name" value="NEUROTROPHIN 1-RELATED"/>
    <property type="match status" value="1"/>
</dbReference>
<gene>
    <name evidence="5" type="ORF">PHYEVI_LOCUS5306</name>
</gene>
<dbReference type="GO" id="GO:0005121">
    <property type="term" value="F:Toll binding"/>
    <property type="evidence" value="ECO:0007669"/>
    <property type="project" value="TreeGrafter"/>
</dbReference>
<dbReference type="Proteomes" id="UP001153712">
    <property type="component" value="Chromosome 2"/>
</dbReference>
<dbReference type="Pfam" id="PF16077">
    <property type="entry name" value="Spaetzle"/>
    <property type="match status" value="1"/>
</dbReference>
<proteinExistence type="predicted"/>
<keyword evidence="6" id="KW-1185">Reference proteome</keyword>
<dbReference type="GO" id="GO:0005615">
    <property type="term" value="C:extracellular space"/>
    <property type="evidence" value="ECO:0007669"/>
    <property type="project" value="UniProtKB-ARBA"/>
</dbReference>
<evidence type="ECO:0000256" key="2">
    <source>
        <dbReference type="ARBA" id="ARBA00023157"/>
    </source>
</evidence>
<evidence type="ECO:0000313" key="6">
    <source>
        <dbReference type="Proteomes" id="UP001153712"/>
    </source>
</evidence>
<keyword evidence="1" id="KW-0732">Signal</keyword>
<dbReference type="OrthoDB" id="6359065at2759"/>
<dbReference type="SUPFAM" id="SSF57501">
    <property type="entry name" value="Cystine-knot cytokines"/>
    <property type="match status" value="1"/>
</dbReference>
<dbReference type="Gene3D" id="2.10.90.10">
    <property type="entry name" value="Cystine-knot cytokines"/>
    <property type="match status" value="1"/>
</dbReference>
<dbReference type="GO" id="GO:0008083">
    <property type="term" value="F:growth factor activity"/>
    <property type="evidence" value="ECO:0007669"/>
    <property type="project" value="TreeGrafter"/>
</dbReference>
<dbReference type="GO" id="GO:0045087">
    <property type="term" value="P:innate immune response"/>
    <property type="evidence" value="ECO:0007669"/>
    <property type="project" value="TreeGrafter"/>
</dbReference>
<dbReference type="PANTHER" id="PTHR23199">
    <property type="entry name" value="NEUROTROPHIN 1-RELATED"/>
    <property type="match status" value="1"/>
</dbReference>
<accession>A0A9N9THY7</accession>
<evidence type="ECO:0000259" key="4">
    <source>
        <dbReference type="Pfam" id="PF16077"/>
    </source>
</evidence>
<name>A0A9N9THY7_PHYSR</name>
<dbReference type="InterPro" id="IPR029034">
    <property type="entry name" value="Cystine-knot_cytokine"/>
</dbReference>
<reference evidence="5" key="1">
    <citation type="submission" date="2022-01" db="EMBL/GenBank/DDBJ databases">
        <authorList>
            <person name="King R."/>
        </authorList>
    </citation>
    <scope>NUCLEOTIDE SEQUENCE</scope>
</reference>
<evidence type="ECO:0000256" key="3">
    <source>
        <dbReference type="ARBA" id="ARBA00023180"/>
    </source>
</evidence>
<protein>
    <recommendedName>
        <fullName evidence="4">Spaetzle domain-containing protein</fullName>
    </recommendedName>
</protein>
<dbReference type="EMBL" id="OU900095">
    <property type="protein sequence ID" value="CAG9858919.1"/>
    <property type="molecule type" value="Genomic_DNA"/>
</dbReference>
<dbReference type="GO" id="GO:0021556">
    <property type="term" value="P:central nervous system formation"/>
    <property type="evidence" value="ECO:0007669"/>
    <property type="project" value="TreeGrafter"/>
</dbReference>
<dbReference type="InterPro" id="IPR032104">
    <property type="entry name" value="Spaetzle"/>
</dbReference>
<organism evidence="5 6">
    <name type="scientific">Phyllotreta striolata</name>
    <name type="common">Striped flea beetle</name>
    <name type="synonym">Crioceris striolata</name>
    <dbReference type="NCBI Taxonomy" id="444603"/>
    <lineage>
        <taxon>Eukaryota</taxon>
        <taxon>Metazoa</taxon>
        <taxon>Ecdysozoa</taxon>
        <taxon>Arthropoda</taxon>
        <taxon>Hexapoda</taxon>
        <taxon>Insecta</taxon>
        <taxon>Pterygota</taxon>
        <taxon>Neoptera</taxon>
        <taxon>Endopterygota</taxon>
        <taxon>Coleoptera</taxon>
        <taxon>Polyphaga</taxon>
        <taxon>Cucujiformia</taxon>
        <taxon>Chrysomeloidea</taxon>
        <taxon>Chrysomelidae</taxon>
        <taxon>Galerucinae</taxon>
        <taxon>Alticini</taxon>
        <taxon>Phyllotreta</taxon>
    </lineage>
</organism>